<keyword evidence="15" id="KW-1185">Reference proteome</keyword>
<evidence type="ECO:0000256" key="12">
    <source>
        <dbReference type="SAM" id="MobiDB-lite"/>
    </source>
</evidence>
<keyword evidence="7 11" id="KW-0560">Oxidoreductase</keyword>
<dbReference type="GO" id="GO:0006782">
    <property type="term" value="P:protoporphyrinogen IX biosynthetic process"/>
    <property type="evidence" value="ECO:0007669"/>
    <property type="project" value="UniProtKB-UniRule"/>
</dbReference>
<dbReference type="InterPro" id="IPR050464">
    <property type="entry name" value="Zeta_carotene_desat/Oxidored"/>
</dbReference>
<dbReference type="InterPro" id="IPR002937">
    <property type="entry name" value="Amino_oxidase"/>
</dbReference>
<proteinExistence type="inferred from homology"/>
<gene>
    <name evidence="14" type="primary">hem14</name>
    <name evidence="14" type="ORF">C8035_v000383</name>
</gene>
<sequence>MASRRLDHAYLALLRSYHSQRFCCAATGARNHRASIAAAAHFSSSAALLAQGRKSKSQSPPPPVSFSKKTPKNIAIIGAGITGLTTAHYLAKLLPSTSRITIYDAAERVGGWIRTEDHAVKWNGEEKNVTFERGPRTLRGMGADTWKFDDFVLYDMIRDLDLQDQFVGKASPPRYIYYKDRLVRMDLKGFVEEPLIGDNPFKGAVKGLLTAIYRRLYAREDNMPPHDMSVSDFVKMATGQPQMVDNLVSAIAHGIWGGDVDKLSMRSFMPGQFWRYYNSAPSDRFLILRQEVGMTRKLCADPALRAMAHRYRKYRLAFFKKGMGQLPHALAESLRARPNVTFKLGTPIMGIRYAERNDNIFVAEKNATMPVSYDKIVSTTTSTALSQMTTSKLPCLQNNPPPNVSIMTVNMWYPEVNLNHPHKGVGYLVPRATQDNPEGLLGVFFDSDAMGHAEGEAPGTKFFVLLGGHQWDNRTDIPSTTEAIEMAKAVLERQLGIPKSQPCYAVAHYAKDCIPQQHVGHADHMSLLDRELRESFRGTLAVAGGSYTGIGVMGGIRAGYDMAIHLAQSVQDHVGDTGLAGFQHRFPERWVIDRTEVAAIGRDINPKESWFHKILG</sequence>
<dbReference type="EMBL" id="QAPG01010715">
    <property type="protein sequence ID" value="TDZ12902.1"/>
    <property type="molecule type" value="Genomic_DNA"/>
</dbReference>
<feature type="region of interest" description="Disordered" evidence="12">
    <location>
        <begin position="50"/>
        <end position="69"/>
    </location>
</feature>
<comment type="pathway">
    <text evidence="2 11">Porphyrin-containing compound metabolism; protoporphyrin-IX biosynthesis; protoporphyrin-IX from protoporphyrinogen-IX: step 1/1.</text>
</comment>
<dbReference type="InterPro" id="IPR004572">
    <property type="entry name" value="Protoporphyrinogen_oxidase"/>
</dbReference>
<dbReference type="EC" id="1.3.3.4" evidence="4 11"/>
<dbReference type="GO" id="GO:0004729">
    <property type="term" value="F:oxygen-dependent protoporphyrinogen oxidase activity"/>
    <property type="evidence" value="ECO:0007669"/>
    <property type="project" value="UniProtKB-UniRule"/>
</dbReference>
<evidence type="ECO:0000256" key="5">
    <source>
        <dbReference type="ARBA" id="ARBA00022630"/>
    </source>
</evidence>
<dbReference type="SUPFAM" id="SSF51905">
    <property type="entry name" value="FAD/NAD(P)-binding domain"/>
    <property type="match status" value="1"/>
</dbReference>
<reference evidence="14 15" key="1">
    <citation type="submission" date="2018-11" db="EMBL/GenBank/DDBJ databases">
        <title>Genome sequence and assembly of Colletotrichum spinosum.</title>
        <authorList>
            <person name="Gan P."/>
            <person name="Shirasu K."/>
        </authorList>
    </citation>
    <scope>NUCLEOTIDE SEQUENCE [LARGE SCALE GENOMIC DNA]</scope>
    <source>
        <strain evidence="14 15">CBS 515.97</strain>
    </source>
</reference>
<dbReference type="UniPathway" id="UPA00251">
    <property type="reaction ID" value="UER00324"/>
</dbReference>
<dbReference type="NCBIfam" id="TIGR00562">
    <property type="entry name" value="proto_IX_ox"/>
    <property type="match status" value="1"/>
</dbReference>
<keyword evidence="8 11" id="KW-0350">Heme biosynthesis</keyword>
<evidence type="ECO:0000256" key="6">
    <source>
        <dbReference type="ARBA" id="ARBA00022827"/>
    </source>
</evidence>
<dbReference type="PANTHER" id="PTHR42923:SF3">
    <property type="entry name" value="PROTOPORPHYRINOGEN OXIDASE"/>
    <property type="match status" value="1"/>
</dbReference>
<evidence type="ECO:0000256" key="9">
    <source>
        <dbReference type="ARBA" id="ARBA00023244"/>
    </source>
</evidence>
<evidence type="ECO:0000256" key="3">
    <source>
        <dbReference type="ARBA" id="ARBA00010551"/>
    </source>
</evidence>
<comment type="catalytic activity">
    <reaction evidence="10 11">
        <text>protoporphyrinogen IX + 3 O2 = protoporphyrin IX + 3 H2O2</text>
        <dbReference type="Rhea" id="RHEA:25576"/>
        <dbReference type="ChEBI" id="CHEBI:15379"/>
        <dbReference type="ChEBI" id="CHEBI:16240"/>
        <dbReference type="ChEBI" id="CHEBI:57306"/>
        <dbReference type="ChEBI" id="CHEBI:57307"/>
        <dbReference type="EC" id="1.3.3.4"/>
    </reaction>
</comment>
<comment type="cofactor">
    <cofactor evidence="11">
        <name>FAD</name>
        <dbReference type="ChEBI" id="CHEBI:57692"/>
    </cofactor>
    <text evidence="11">Binds 1 FAD per subunit.</text>
</comment>
<dbReference type="Proteomes" id="UP000295083">
    <property type="component" value="Unassembled WGS sequence"/>
</dbReference>
<keyword evidence="5 11" id="KW-0285">Flavoprotein</keyword>
<evidence type="ECO:0000256" key="7">
    <source>
        <dbReference type="ARBA" id="ARBA00023002"/>
    </source>
</evidence>
<keyword evidence="6 11" id="KW-0274">FAD</keyword>
<accession>A0A4R8PTR1</accession>
<comment type="similarity">
    <text evidence="3 11">Belongs to the protoporphyrinogen/coproporphyrinogen oxidase family. Protoporphyrinogen oxidase subfamily.</text>
</comment>
<comment type="caution">
    <text evidence="14">The sequence shown here is derived from an EMBL/GenBank/DDBJ whole genome shotgun (WGS) entry which is preliminary data.</text>
</comment>
<evidence type="ECO:0000256" key="2">
    <source>
        <dbReference type="ARBA" id="ARBA00005073"/>
    </source>
</evidence>
<evidence type="ECO:0000256" key="11">
    <source>
        <dbReference type="RuleBase" id="RU367069"/>
    </source>
</evidence>
<dbReference type="SUPFAM" id="SSF54373">
    <property type="entry name" value="FAD-linked reductases, C-terminal domain"/>
    <property type="match status" value="1"/>
</dbReference>
<evidence type="ECO:0000256" key="10">
    <source>
        <dbReference type="ARBA" id="ARBA00047554"/>
    </source>
</evidence>
<dbReference type="Pfam" id="PF01593">
    <property type="entry name" value="Amino_oxidase"/>
    <property type="match status" value="1"/>
</dbReference>
<evidence type="ECO:0000313" key="15">
    <source>
        <dbReference type="Proteomes" id="UP000295083"/>
    </source>
</evidence>
<organism evidence="14 15">
    <name type="scientific">Colletotrichum spinosum</name>
    <dbReference type="NCBI Taxonomy" id="1347390"/>
    <lineage>
        <taxon>Eukaryota</taxon>
        <taxon>Fungi</taxon>
        <taxon>Dikarya</taxon>
        <taxon>Ascomycota</taxon>
        <taxon>Pezizomycotina</taxon>
        <taxon>Sordariomycetes</taxon>
        <taxon>Hypocreomycetidae</taxon>
        <taxon>Glomerellales</taxon>
        <taxon>Glomerellaceae</taxon>
        <taxon>Colletotrichum</taxon>
        <taxon>Colletotrichum orbiculare species complex</taxon>
    </lineage>
</organism>
<evidence type="ECO:0000256" key="8">
    <source>
        <dbReference type="ARBA" id="ARBA00023133"/>
    </source>
</evidence>
<dbReference type="GO" id="GO:0005743">
    <property type="term" value="C:mitochondrial inner membrane"/>
    <property type="evidence" value="ECO:0007669"/>
    <property type="project" value="UniProtKB-SubCell"/>
</dbReference>
<comment type="function">
    <text evidence="1 11">Catalyzes the 6-electron oxidation of protoporphyrinogen-IX to form protoporphyrin-IX.</text>
</comment>
<feature type="domain" description="Amine oxidase" evidence="13">
    <location>
        <begin position="81"/>
        <end position="562"/>
    </location>
</feature>
<dbReference type="InterPro" id="IPR036188">
    <property type="entry name" value="FAD/NAD-bd_sf"/>
</dbReference>
<protein>
    <recommendedName>
        <fullName evidence="4 11">Protoporphyrinogen oxidase</fullName>
        <ecNumber evidence="4 11">1.3.3.4</ecNumber>
    </recommendedName>
</protein>
<comment type="subcellular location">
    <subcellularLocation>
        <location evidence="11">Mitochondrion inner membrane</location>
    </subcellularLocation>
</comment>
<dbReference type="AlphaFoldDB" id="A0A4R8PTR1"/>
<dbReference type="Gene3D" id="3.50.50.60">
    <property type="entry name" value="FAD/NAD(P)-binding domain"/>
    <property type="match status" value="1"/>
</dbReference>
<evidence type="ECO:0000256" key="4">
    <source>
        <dbReference type="ARBA" id="ARBA00012867"/>
    </source>
</evidence>
<evidence type="ECO:0000256" key="1">
    <source>
        <dbReference type="ARBA" id="ARBA00002600"/>
    </source>
</evidence>
<evidence type="ECO:0000259" key="13">
    <source>
        <dbReference type="Pfam" id="PF01593"/>
    </source>
</evidence>
<name>A0A4R8PTR1_9PEZI</name>
<dbReference type="PANTHER" id="PTHR42923">
    <property type="entry name" value="PROTOPORPHYRINOGEN OXIDASE"/>
    <property type="match status" value="1"/>
</dbReference>
<keyword evidence="9 11" id="KW-0627">Porphyrin biosynthesis</keyword>
<evidence type="ECO:0000313" key="14">
    <source>
        <dbReference type="EMBL" id="TDZ12902.1"/>
    </source>
</evidence>